<dbReference type="GO" id="GO:0051607">
    <property type="term" value="P:defense response to virus"/>
    <property type="evidence" value="ECO:0007669"/>
    <property type="project" value="UniProtKB-KW"/>
</dbReference>
<dbReference type="Pfam" id="PF01881">
    <property type="entry name" value="Cas_Cas6_C"/>
    <property type="match status" value="1"/>
</dbReference>
<dbReference type="NCBIfam" id="TIGR01877">
    <property type="entry name" value="cas_cas6"/>
    <property type="match status" value="1"/>
</dbReference>
<dbReference type="PANTHER" id="PTHR36984:SF3">
    <property type="entry name" value="CRISPR-ASSOCIATED ENDORIBONUCLEASE CAS6"/>
    <property type="match status" value="1"/>
</dbReference>
<gene>
    <name evidence="3" type="primary">cas6</name>
    <name evidence="3" type="ORF">G6Z02_06575</name>
</gene>
<keyword evidence="1" id="KW-0051">Antiviral defense</keyword>
<dbReference type="RefSeq" id="WP_124229204.1">
    <property type="nucleotide sequence ID" value="NZ_CATNXA010000006.1"/>
</dbReference>
<proteinExistence type="predicted"/>
<accession>A0A6G4ZC01</accession>
<dbReference type="Gene3D" id="3.30.70.1890">
    <property type="match status" value="1"/>
</dbReference>
<protein>
    <submittedName>
        <fullName evidence="3">CRISPR-associated endoribonuclease Cas6</fullName>
    </submittedName>
</protein>
<name>A0A6G4ZC01_CLOPF</name>
<dbReference type="InterPro" id="IPR010156">
    <property type="entry name" value="CRISPR-assoc_prot_Cas6"/>
</dbReference>
<comment type="caution">
    <text evidence="3">The sequence shown here is derived from an EMBL/GenBank/DDBJ whole genome shotgun (WGS) entry which is preliminary data.</text>
</comment>
<reference evidence="3" key="1">
    <citation type="submission" date="2020-02" db="EMBL/GenBank/DDBJ databases">
        <title>Genomic Insights into the Phylogeny and Genetic Plasticity of the Human and Animal Enteric Pathogen Clostridium perfringens.</title>
        <authorList>
            <person name="Feng Y."/>
            <person name="Hu Y."/>
        </authorList>
    </citation>
    <scope>NUCLEOTIDE SEQUENCE</scope>
    <source>
        <strain evidence="3">CP-08</strain>
    </source>
</reference>
<dbReference type="GO" id="GO:0016788">
    <property type="term" value="F:hydrolase activity, acting on ester bonds"/>
    <property type="evidence" value="ECO:0007669"/>
    <property type="project" value="InterPro"/>
</dbReference>
<evidence type="ECO:0000256" key="1">
    <source>
        <dbReference type="ARBA" id="ARBA00023118"/>
    </source>
</evidence>
<evidence type="ECO:0000313" key="3">
    <source>
        <dbReference type="EMBL" id="NGT89883.1"/>
    </source>
</evidence>
<dbReference type="EMBL" id="JAALNF010000001">
    <property type="protein sequence ID" value="NGT89883.1"/>
    <property type="molecule type" value="Genomic_DNA"/>
</dbReference>
<dbReference type="AlphaFoldDB" id="A0A6G4ZC01"/>
<sequence length="240" mass="28212">MKILVAGKMKNKKISLSYRMFILSMIKKIISDFDQSYFEEMFFYEGKKTKKTKPFTFSVFFKDYKINRDFVDVEGEVKIVISTPDIKLNMVLFNGFMKMKEYGDFEKTSVRIEKERKVEENEAIFKTLSPIFIKDTNNKALEIEDENYNKELNYFANLSLKSFRGYGLKEELVFTPLKMKKVVVKEEISGFKEKTNKKYIYFNSYSGVFHLRGDKDDLNLLKELGIGVRRNSGFGSIDLI</sequence>
<dbReference type="Gene3D" id="3.30.70.1900">
    <property type="match status" value="1"/>
</dbReference>
<dbReference type="PANTHER" id="PTHR36984">
    <property type="entry name" value="CRISPR-ASSOCIATED ENDORIBONUCLEASE CAS6 1"/>
    <property type="match status" value="1"/>
</dbReference>
<dbReference type="InterPro" id="IPR045747">
    <property type="entry name" value="CRISPR-assoc_prot_Cas6_N_sf"/>
</dbReference>
<evidence type="ECO:0000259" key="2">
    <source>
        <dbReference type="Pfam" id="PF01881"/>
    </source>
</evidence>
<organism evidence="3">
    <name type="scientific">Clostridium perfringens</name>
    <dbReference type="NCBI Taxonomy" id="1502"/>
    <lineage>
        <taxon>Bacteria</taxon>
        <taxon>Bacillati</taxon>
        <taxon>Bacillota</taxon>
        <taxon>Clostridia</taxon>
        <taxon>Eubacteriales</taxon>
        <taxon>Clostridiaceae</taxon>
        <taxon>Clostridium</taxon>
    </lineage>
</organism>
<feature type="domain" description="CRISPR associated protein Cas6 C-terminal" evidence="2">
    <location>
        <begin position="114"/>
        <end position="238"/>
    </location>
</feature>
<dbReference type="CDD" id="cd21140">
    <property type="entry name" value="Cas6_I-like"/>
    <property type="match status" value="1"/>
</dbReference>
<dbReference type="InterPro" id="IPR049435">
    <property type="entry name" value="Cas_Cas6_C"/>
</dbReference>